<dbReference type="InterPro" id="IPR027728">
    <property type="entry name" value="Topless_fam"/>
</dbReference>
<evidence type="ECO:0000313" key="5">
    <source>
        <dbReference type="EMBL" id="KAI7724877.1"/>
    </source>
</evidence>
<proteinExistence type="predicted"/>
<dbReference type="Proteomes" id="UP001206925">
    <property type="component" value="Unassembled WGS sequence"/>
</dbReference>
<evidence type="ECO:0000256" key="1">
    <source>
        <dbReference type="ARBA" id="ARBA00022574"/>
    </source>
</evidence>
<dbReference type="Gene3D" id="2.130.10.10">
    <property type="entry name" value="YVTN repeat-like/Quinoprotein amine dehydrogenase"/>
    <property type="match status" value="3"/>
</dbReference>
<dbReference type="PANTHER" id="PTHR44083:SF35">
    <property type="entry name" value="TOPLESS-RELATED PROTEIN 4-LIKE ISOFORM X1"/>
    <property type="match status" value="1"/>
</dbReference>
<evidence type="ECO:0000256" key="3">
    <source>
        <dbReference type="PROSITE-ProRule" id="PRU00221"/>
    </source>
</evidence>
<keyword evidence="2" id="KW-0677">Repeat</keyword>
<keyword evidence="1 3" id="KW-0853">WD repeat</keyword>
<dbReference type="SUPFAM" id="SSF50969">
    <property type="entry name" value="YVTN repeat-like/Quinoprotein amine dehydrogenase"/>
    <property type="match status" value="1"/>
</dbReference>
<dbReference type="InterPro" id="IPR015943">
    <property type="entry name" value="WD40/YVTN_repeat-like_dom_sf"/>
</dbReference>
<dbReference type="Pfam" id="PF00400">
    <property type="entry name" value="WD40"/>
    <property type="match status" value="3"/>
</dbReference>
<dbReference type="InterPro" id="IPR001680">
    <property type="entry name" value="WD40_rpt"/>
</dbReference>
<feature type="non-terminal residue" evidence="5">
    <location>
        <position position="1"/>
    </location>
</feature>
<reference evidence="5" key="1">
    <citation type="submission" date="2022-06" db="EMBL/GenBank/DDBJ databases">
        <title>Uncovering the hologenomic basis of an extraordinary plant invasion.</title>
        <authorList>
            <person name="Bieker V.C."/>
            <person name="Martin M.D."/>
            <person name="Gilbert T."/>
            <person name="Hodgins K."/>
            <person name="Battlay P."/>
            <person name="Petersen B."/>
            <person name="Wilson J."/>
        </authorList>
    </citation>
    <scope>NUCLEOTIDE SEQUENCE</scope>
    <source>
        <strain evidence="5">AA19_3_7</strain>
        <tissue evidence="5">Leaf</tissue>
    </source>
</reference>
<feature type="region of interest" description="Disordered" evidence="4">
    <location>
        <begin position="552"/>
        <end position="583"/>
    </location>
</feature>
<dbReference type="PROSITE" id="PS50082">
    <property type="entry name" value="WD_REPEATS_2"/>
    <property type="match status" value="2"/>
</dbReference>
<dbReference type="InterPro" id="IPR011044">
    <property type="entry name" value="Quino_amine_DH_bsu"/>
</dbReference>
<feature type="repeat" description="WD" evidence="3">
    <location>
        <begin position="98"/>
        <end position="140"/>
    </location>
</feature>
<feature type="repeat" description="WD" evidence="3">
    <location>
        <begin position="371"/>
        <end position="412"/>
    </location>
</feature>
<evidence type="ECO:0000256" key="2">
    <source>
        <dbReference type="ARBA" id="ARBA00022737"/>
    </source>
</evidence>
<dbReference type="AlphaFoldDB" id="A0AAD5BKD6"/>
<evidence type="ECO:0000313" key="6">
    <source>
        <dbReference type="Proteomes" id="UP001206925"/>
    </source>
</evidence>
<dbReference type="InterPro" id="IPR019775">
    <property type="entry name" value="WD40_repeat_CS"/>
</dbReference>
<dbReference type="SUPFAM" id="SSF50978">
    <property type="entry name" value="WD40 repeat-like"/>
    <property type="match status" value="1"/>
</dbReference>
<dbReference type="PROSITE" id="PS50294">
    <property type="entry name" value="WD_REPEATS_REGION"/>
    <property type="match status" value="1"/>
</dbReference>
<dbReference type="EMBL" id="JAMZMK010012147">
    <property type="protein sequence ID" value="KAI7724877.1"/>
    <property type="molecule type" value="Genomic_DNA"/>
</dbReference>
<name>A0AAD5BKD6_AMBAR</name>
<organism evidence="5 6">
    <name type="scientific">Ambrosia artemisiifolia</name>
    <name type="common">Common ragweed</name>
    <dbReference type="NCBI Taxonomy" id="4212"/>
    <lineage>
        <taxon>Eukaryota</taxon>
        <taxon>Viridiplantae</taxon>
        <taxon>Streptophyta</taxon>
        <taxon>Embryophyta</taxon>
        <taxon>Tracheophyta</taxon>
        <taxon>Spermatophyta</taxon>
        <taxon>Magnoliopsida</taxon>
        <taxon>eudicotyledons</taxon>
        <taxon>Gunneridae</taxon>
        <taxon>Pentapetalae</taxon>
        <taxon>asterids</taxon>
        <taxon>campanulids</taxon>
        <taxon>Asterales</taxon>
        <taxon>Asteraceae</taxon>
        <taxon>Asteroideae</taxon>
        <taxon>Heliantheae alliance</taxon>
        <taxon>Heliantheae</taxon>
        <taxon>Ambrosia</taxon>
    </lineage>
</organism>
<accession>A0AAD5BKD6</accession>
<dbReference type="PROSITE" id="PS00678">
    <property type="entry name" value="WD_REPEATS_1"/>
    <property type="match status" value="1"/>
</dbReference>
<gene>
    <name evidence="5" type="ORF">M8C21_011020</name>
</gene>
<protein>
    <submittedName>
        <fullName evidence="5">Uncharacterized protein</fullName>
    </submittedName>
</protein>
<keyword evidence="6" id="KW-1185">Reference proteome</keyword>
<sequence>MDFHPVQQILLLVGTSTGEIMIWELGSRERLAHKNFKPWDHSAFSRPLQAALTSDYTASINRVTWSPDGTLFGVAYSNHIVQIYSYHGGDDLRNHLEIEAHAGSVNDLAFSYPNKLCIVTCGEDKFIKVWDAATGAKQFTFDHDAPVYSICPHFKENIQFIFSTATDGKIKAWLYDNMGSRIEYDAPGHSSTKMAYSADGTRLFSCGTNKEGESYIVEWNESEGAVKRTYNGLAKRSVGIVQFDTTKNRFLAAGDECLVKIWDMDSVNLLTTIDADGGLPASPCIRFNKEGLLLAVSTNDNGIKILANPDGIRLLRTMENRSFDPSRVASASVVKTSAMTTFGASNPSAGPSIMDRVTPVTSMVAMVKTKLKGHNKRITGLAFSNVLNILVSSGADSQLCVWSTEGWEKQTSKNLQIPPGRVAAPVVDTRVQFHNDQTQLLVVHETQIAIYEAPKLERMTQWVPPETSGLITHATFSCDSQSIYASFEDGSVGILTASSLRLRCRVTSTSYLPTNPNSRVYPLVVAAHPTEPNQFALGLTDGGVVVLEPLESEGKWGTSPPIENGAGPSSLTAGATSTTDQAQ</sequence>
<dbReference type="PANTHER" id="PTHR44083">
    <property type="entry name" value="TOPLESS-RELATED PROTEIN 1-RELATED"/>
    <property type="match status" value="1"/>
</dbReference>
<evidence type="ECO:0000256" key="4">
    <source>
        <dbReference type="SAM" id="MobiDB-lite"/>
    </source>
</evidence>
<comment type="caution">
    <text evidence="5">The sequence shown here is derived from an EMBL/GenBank/DDBJ whole genome shotgun (WGS) entry which is preliminary data.</text>
</comment>
<dbReference type="SMART" id="SM00320">
    <property type="entry name" value="WD40"/>
    <property type="match status" value="7"/>
</dbReference>
<feature type="compositionally biased region" description="Polar residues" evidence="4">
    <location>
        <begin position="567"/>
        <end position="583"/>
    </location>
</feature>
<dbReference type="InterPro" id="IPR036322">
    <property type="entry name" value="WD40_repeat_dom_sf"/>
</dbReference>
<dbReference type="GO" id="GO:0006355">
    <property type="term" value="P:regulation of DNA-templated transcription"/>
    <property type="evidence" value="ECO:0007669"/>
    <property type="project" value="InterPro"/>
</dbReference>